<comment type="similarity">
    <text evidence="1">Belongs to the glycosyl hydrolase 3 family.</text>
</comment>
<dbReference type="PANTHER" id="PTHR42715">
    <property type="entry name" value="BETA-GLUCOSIDASE"/>
    <property type="match status" value="1"/>
</dbReference>
<feature type="region of interest" description="Disordered" evidence="3">
    <location>
        <begin position="29"/>
        <end position="67"/>
    </location>
</feature>
<dbReference type="GO" id="GO:0004553">
    <property type="term" value="F:hydrolase activity, hydrolyzing O-glycosyl compounds"/>
    <property type="evidence" value="ECO:0007669"/>
    <property type="project" value="InterPro"/>
</dbReference>
<dbReference type="Gene3D" id="2.60.40.10">
    <property type="entry name" value="Immunoglobulins"/>
    <property type="match status" value="1"/>
</dbReference>
<dbReference type="InterPro" id="IPR026891">
    <property type="entry name" value="Fn3-like"/>
</dbReference>
<dbReference type="InterPro" id="IPR036962">
    <property type="entry name" value="Glyco_hydro_3_N_sf"/>
</dbReference>
<sequence>MARRTLHRAASRITLAILALPLAVPLAAQGDPSSGEGGEPAQEWTRSDEWRAAAAKASETAERMEGAERVTLTRGYRAIPFPGPIPEEAIPGAGYIPGIPRLGIPPLHETDGPLGVTYIAGLRGDFATPFPSSVAQGASFDPALIERMGRIIGSEARAKGFDILLAGGANLTRDPRNGRTFEYFSEDPLLTGKLAGASVRGIQSNRIISTVKHFALNGQETGRRFIDVRIGRDAARESDLLAFEIALEEGEPGAIMCAYNKVNGENACASEWLLTEILRDAWGYPGFVMSDWGAVPSLKAAIAGLDQQSAASLDKEVYFEDQLLARANADPRWDAQLDAMNERILTAVYRLGLDKDPAEPGGAIDYEANAEASKDVATAGMVLLRNEGGILPLVEAPKRILVVGGYADAGVLSGAGSSQAHGEGGAAIIRPYGDIGPYSRVLTQQYHRSSPLKALRERYPEARIDFRDGRYVSDAAALAALADVVIVFATQWMSEGFDLPDLSLPDGQDALIAAVAKANPRTIVVLETGGPVAMPWLADSAAVLQAWYPGIRGGEAIAEVIAGDAYPGGRLPLSFPRSAGDLPRPEIPGALELGLDFTGSEPSPGYELVADYEVEDAEIGYRWLARTQAEALFPFGFGLGYTRFAFDDFTLDRDRASVRVSNIGQRPGAAVPQLYLLSRNGQPMRRLVGFAKAELPAGEARQLDLAIDQRLLADNRDGVWTMPEGEYEIGLGTDAETIVARKTIRLEAKRWRNGG</sequence>
<name>A0A844YAZ9_9SPHN</name>
<dbReference type="Gene3D" id="3.20.20.300">
    <property type="entry name" value="Glycoside hydrolase, family 3, N-terminal domain"/>
    <property type="match status" value="1"/>
</dbReference>
<dbReference type="Gene3D" id="3.40.50.1700">
    <property type="entry name" value="Glycoside hydrolase family 3 C-terminal domain"/>
    <property type="match status" value="1"/>
</dbReference>
<dbReference type="EMBL" id="WTYD01000001">
    <property type="protein sequence ID" value="MXO54142.1"/>
    <property type="molecule type" value="Genomic_DNA"/>
</dbReference>
<dbReference type="InterPro" id="IPR050288">
    <property type="entry name" value="Cellulose_deg_GH3"/>
</dbReference>
<organism evidence="6 7">
    <name type="scientific">Qipengyuania pelagi</name>
    <dbReference type="NCBI Taxonomy" id="994320"/>
    <lineage>
        <taxon>Bacteria</taxon>
        <taxon>Pseudomonadati</taxon>
        <taxon>Pseudomonadota</taxon>
        <taxon>Alphaproteobacteria</taxon>
        <taxon>Sphingomonadales</taxon>
        <taxon>Erythrobacteraceae</taxon>
        <taxon>Qipengyuania</taxon>
    </lineage>
</organism>
<dbReference type="PRINTS" id="PR00133">
    <property type="entry name" value="GLHYDRLASE3"/>
</dbReference>
<dbReference type="InterPro" id="IPR036881">
    <property type="entry name" value="Glyco_hydro_3_C_sf"/>
</dbReference>
<protein>
    <submittedName>
        <fullName evidence="6">Glycosyl hydrolase</fullName>
    </submittedName>
</protein>
<dbReference type="InterPro" id="IPR002772">
    <property type="entry name" value="Glyco_hydro_3_C"/>
</dbReference>
<accession>A0A844YAZ9</accession>
<dbReference type="Proteomes" id="UP000430272">
    <property type="component" value="Unassembled WGS sequence"/>
</dbReference>
<dbReference type="InterPro" id="IPR017853">
    <property type="entry name" value="GH"/>
</dbReference>
<keyword evidence="2 6" id="KW-0378">Hydrolase</keyword>
<reference evidence="6 7" key="1">
    <citation type="submission" date="2019-12" db="EMBL/GenBank/DDBJ databases">
        <title>Genomic-based taxomic classification of the family Erythrobacteraceae.</title>
        <authorList>
            <person name="Xu L."/>
        </authorList>
    </citation>
    <scope>NUCLEOTIDE SEQUENCE [LARGE SCALE GENOMIC DNA]</scope>
    <source>
        <strain evidence="6 7">JCM 17468</strain>
    </source>
</reference>
<evidence type="ECO:0000259" key="5">
    <source>
        <dbReference type="SMART" id="SM01217"/>
    </source>
</evidence>
<evidence type="ECO:0000256" key="1">
    <source>
        <dbReference type="ARBA" id="ARBA00005336"/>
    </source>
</evidence>
<gene>
    <name evidence="6" type="ORF">GRI47_09010</name>
</gene>
<dbReference type="GO" id="GO:0005975">
    <property type="term" value="P:carbohydrate metabolic process"/>
    <property type="evidence" value="ECO:0007669"/>
    <property type="project" value="InterPro"/>
</dbReference>
<evidence type="ECO:0000256" key="3">
    <source>
        <dbReference type="SAM" id="MobiDB-lite"/>
    </source>
</evidence>
<feature type="signal peptide" evidence="4">
    <location>
        <begin position="1"/>
        <end position="30"/>
    </location>
</feature>
<dbReference type="RefSeq" id="WP_160660919.1">
    <property type="nucleotide sequence ID" value="NZ_BAABDV010000001.1"/>
</dbReference>
<feature type="chain" id="PRO_5032453100" evidence="4">
    <location>
        <begin position="31"/>
        <end position="755"/>
    </location>
</feature>
<dbReference type="AlphaFoldDB" id="A0A844YAZ9"/>
<evidence type="ECO:0000313" key="6">
    <source>
        <dbReference type="EMBL" id="MXO54142.1"/>
    </source>
</evidence>
<keyword evidence="4" id="KW-0732">Signal</keyword>
<dbReference type="PANTHER" id="PTHR42715:SF10">
    <property type="entry name" value="BETA-GLUCOSIDASE"/>
    <property type="match status" value="1"/>
</dbReference>
<dbReference type="InterPro" id="IPR001764">
    <property type="entry name" value="Glyco_hydro_3_N"/>
</dbReference>
<dbReference type="Pfam" id="PF01915">
    <property type="entry name" value="Glyco_hydro_3_C"/>
    <property type="match status" value="1"/>
</dbReference>
<dbReference type="InterPro" id="IPR013783">
    <property type="entry name" value="Ig-like_fold"/>
</dbReference>
<evidence type="ECO:0000313" key="7">
    <source>
        <dbReference type="Proteomes" id="UP000430272"/>
    </source>
</evidence>
<evidence type="ECO:0000256" key="2">
    <source>
        <dbReference type="ARBA" id="ARBA00022801"/>
    </source>
</evidence>
<dbReference type="SUPFAM" id="SSF51445">
    <property type="entry name" value="(Trans)glycosidases"/>
    <property type="match status" value="1"/>
</dbReference>
<dbReference type="SMART" id="SM01217">
    <property type="entry name" value="Fn3_like"/>
    <property type="match status" value="1"/>
</dbReference>
<dbReference type="Pfam" id="PF14310">
    <property type="entry name" value="Fn3-like"/>
    <property type="match status" value="1"/>
</dbReference>
<feature type="domain" description="Fibronectin type III-like" evidence="5">
    <location>
        <begin position="670"/>
        <end position="735"/>
    </location>
</feature>
<evidence type="ECO:0000256" key="4">
    <source>
        <dbReference type="SAM" id="SignalP"/>
    </source>
</evidence>
<dbReference type="Pfam" id="PF00933">
    <property type="entry name" value="Glyco_hydro_3"/>
    <property type="match status" value="1"/>
</dbReference>
<keyword evidence="7" id="KW-1185">Reference proteome</keyword>
<dbReference type="OrthoDB" id="9781691at2"/>
<dbReference type="SUPFAM" id="SSF52279">
    <property type="entry name" value="Beta-D-glucan exohydrolase, C-terminal domain"/>
    <property type="match status" value="1"/>
</dbReference>
<comment type="caution">
    <text evidence="6">The sequence shown here is derived from an EMBL/GenBank/DDBJ whole genome shotgun (WGS) entry which is preliminary data.</text>
</comment>
<proteinExistence type="inferred from homology"/>